<accession>A0A0D2KG59</accession>
<dbReference type="RefSeq" id="XP_016629796.1">
    <property type="nucleotide sequence ID" value="XM_016779289.1"/>
</dbReference>
<dbReference type="EMBL" id="KN848081">
    <property type="protein sequence ID" value="KIX95673.1"/>
    <property type="molecule type" value="Genomic_DNA"/>
</dbReference>
<evidence type="ECO:0000313" key="3">
    <source>
        <dbReference type="Proteomes" id="UP000053411"/>
    </source>
</evidence>
<proteinExistence type="predicted"/>
<dbReference type="AlphaFoldDB" id="A0A0D2KG59"/>
<keyword evidence="3" id="KW-1185">Reference proteome</keyword>
<organism evidence="2 3">
    <name type="scientific">Fonsecaea multimorphosa CBS 102226</name>
    <dbReference type="NCBI Taxonomy" id="1442371"/>
    <lineage>
        <taxon>Eukaryota</taxon>
        <taxon>Fungi</taxon>
        <taxon>Dikarya</taxon>
        <taxon>Ascomycota</taxon>
        <taxon>Pezizomycotina</taxon>
        <taxon>Eurotiomycetes</taxon>
        <taxon>Chaetothyriomycetidae</taxon>
        <taxon>Chaetothyriales</taxon>
        <taxon>Herpotrichiellaceae</taxon>
        <taxon>Fonsecaea</taxon>
    </lineage>
</organism>
<sequence>MVSEGTQTESPNPTPGQEAPFPKTFSPHYPLSPVRSHSESSGSKPHFPPFPPWRELRHRIYGPHQTHPGSAMNEAKVEDYLSPPEEPPKCPMTPQADLYHGQSPSTFGMQFGRPNKTYMRADTKPANSHQNYEDHKHRMLMEWLERRNSV</sequence>
<protein>
    <submittedName>
        <fullName evidence="2">Uncharacterized protein</fullName>
    </submittedName>
</protein>
<feature type="region of interest" description="Disordered" evidence="1">
    <location>
        <begin position="79"/>
        <end position="133"/>
    </location>
</feature>
<dbReference type="GeneID" id="27714539"/>
<feature type="region of interest" description="Disordered" evidence="1">
    <location>
        <begin position="1"/>
        <end position="51"/>
    </location>
</feature>
<dbReference type="Proteomes" id="UP000053411">
    <property type="component" value="Unassembled WGS sequence"/>
</dbReference>
<gene>
    <name evidence="2" type="ORF">Z520_08793</name>
</gene>
<evidence type="ECO:0000256" key="1">
    <source>
        <dbReference type="SAM" id="MobiDB-lite"/>
    </source>
</evidence>
<reference evidence="2 3" key="1">
    <citation type="submission" date="2015-01" db="EMBL/GenBank/DDBJ databases">
        <title>The Genome Sequence of Fonsecaea multimorphosa CBS 102226.</title>
        <authorList>
            <consortium name="The Broad Institute Genomics Platform"/>
            <person name="Cuomo C."/>
            <person name="de Hoog S."/>
            <person name="Gorbushina A."/>
            <person name="Stielow B."/>
            <person name="Teixiera M."/>
            <person name="Abouelleil A."/>
            <person name="Chapman S.B."/>
            <person name="Priest M."/>
            <person name="Young S.K."/>
            <person name="Wortman J."/>
            <person name="Nusbaum C."/>
            <person name="Birren B."/>
        </authorList>
    </citation>
    <scope>NUCLEOTIDE SEQUENCE [LARGE SCALE GENOMIC DNA]</scope>
    <source>
        <strain evidence="2 3">CBS 102226</strain>
    </source>
</reference>
<dbReference type="VEuPathDB" id="FungiDB:Z520_08793"/>
<dbReference type="OrthoDB" id="4115237at2759"/>
<feature type="compositionally biased region" description="Polar residues" evidence="1">
    <location>
        <begin position="1"/>
        <end position="11"/>
    </location>
</feature>
<evidence type="ECO:0000313" key="2">
    <source>
        <dbReference type="EMBL" id="KIX95673.1"/>
    </source>
</evidence>
<name>A0A0D2KG59_9EURO</name>